<evidence type="ECO:0000256" key="1">
    <source>
        <dbReference type="ARBA" id="ARBA00004418"/>
    </source>
</evidence>
<evidence type="ECO:0000256" key="4">
    <source>
        <dbReference type="ARBA" id="ARBA00022764"/>
    </source>
</evidence>
<dbReference type="OrthoDB" id="366726at2"/>
<keyword evidence="4" id="KW-0574">Periplasm</keyword>
<feature type="signal peptide" evidence="5">
    <location>
        <begin position="1"/>
        <end position="20"/>
    </location>
</feature>
<dbReference type="EMBL" id="LSRF01000001">
    <property type="protein sequence ID" value="KXP14909.1"/>
    <property type="molecule type" value="Genomic_DNA"/>
</dbReference>
<dbReference type="PROSITE" id="PS51257">
    <property type="entry name" value="PROKAR_LIPOPROTEIN"/>
    <property type="match status" value="1"/>
</dbReference>
<evidence type="ECO:0000256" key="5">
    <source>
        <dbReference type="SAM" id="SignalP"/>
    </source>
</evidence>
<evidence type="ECO:0000313" key="6">
    <source>
        <dbReference type="EMBL" id="KXP01423.1"/>
    </source>
</evidence>
<dbReference type="Gene3D" id="3.40.190.10">
    <property type="entry name" value="Periplasmic binding protein-like II"/>
    <property type="match status" value="2"/>
</dbReference>
<dbReference type="InterPro" id="IPR006059">
    <property type="entry name" value="SBP"/>
</dbReference>
<evidence type="ECO:0000256" key="2">
    <source>
        <dbReference type="ARBA" id="ARBA00022448"/>
    </source>
</evidence>
<feature type="chain" id="PRO_5007483740" evidence="5">
    <location>
        <begin position="21"/>
        <end position="343"/>
    </location>
</feature>
<evidence type="ECO:0000313" key="8">
    <source>
        <dbReference type="Proteomes" id="UP000070258"/>
    </source>
</evidence>
<organism evidence="7 8">
    <name type="scientific">Tsukamurella pseudospumae</name>
    <dbReference type="NCBI Taxonomy" id="239498"/>
    <lineage>
        <taxon>Bacteria</taxon>
        <taxon>Bacillati</taxon>
        <taxon>Actinomycetota</taxon>
        <taxon>Actinomycetes</taxon>
        <taxon>Mycobacteriales</taxon>
        <taxon>Tsukamurellaceae</taxon>
        <taxon>Tsukamurella</taxon>
    </lineage>
</organism>
<keyword evidence="9" id="KW-1185">Reference proteome</keyword>
<dbReference type="STRING" id="239498.AXK60_03300"/>
<dbReference type="Pfam" id="PF13416">
    <property type="entry name" value="SBP_bac_8"/>
    <property type="match status" value="1"/>
</dbReference>
<dbReference type="PANTHER" id="PTHR30006:SF3">
    <property type="entry name" value="THIAMINE-BINDING PERIPLASMIC PROTEIN"/>
    <property type="match status" value="1"/>
</dbReference>
<evidence type="ECO:0000256" key="3">
    <source>
        <dbReference type="ARBA" id="ARBA00022729"/>
    </source>
</evidence>
<reference evidence="7" key="2">
    <citation type="submission" date="2016-02" db="EMBL/GenBank/DDBJ databases">
        <authorList>
            <person name="Teng J.L."/>
            <person name="Yang Y."/>
            <person name="Huang Y."/>
            <person name="Guo F."/>
            <person name="Wei W."/>
            <person name="Chen J.H."/>
            <person name="Wong S.Y."/>
            <person name="Lau S.K."/>
            <person name="Woo P.C."/>
        </authorList>
    </citation>
    <scope>NUCLEOTIDE SEQUENCE</scope>
    <source>
        <strain evidence="7">JCM 15929</strain>
    </source>
</reference>
<comment type="subcellular location">
    <subcellularLocation>
        <location evidence="1">Periplasm</location>
    </subcellularLocation>
</comment>
<proteinExistence type="predicted"/>
<protein>
    <submittedName>
        <fullName evidence="7">Phosphonate ABC transporter substrate-binding protein</fullName>
    </submittedName>
</protein>
<gene>
    <name evidence="7" type="ORF">AXK60_03300</name>
    <name evidence="6" type="ORF">AXK61_01000</name>
</gene>
<evidence type="ECO:0000313" key="7">
    <source>
        <dbReference type="EMBL" id="KXP14909.1"/>
    </source>
</evidence>
<dbReference type="AlphaFoldDB" id="A0A138AWV6"/>
<dbReference type="PANTHER" id="PTHR30006">
    <property type="entry name" value="THIAMINE-BINDING PERIPLASMIC PROTEIN-RELATED"/>
    <property type="match status" value="1"/>
</dbReference>
<accession>A0A138AWV6</accession>
<dbReference type="Proteomes" id="UP000070258">
    <property type="component" value="Unassembled WGS sequence"/>
</dbReference>
<dbReference type="SUPFAM" id="SSF53850">
    <property type="entry name" value="Periplasmic binding protein-like II"/>
    <property type="match status" value="1"/>
</dbReference>
<keyword evidence="2" id="KW-0813">Transport</keyword>
<dbReference type="GO" id="GO:0030288">
    <property type="term" value="C:outer membrane-bounded periplasmic space"/>
    <property type="evidence" value="ECO:0007669"/>
    <property type="project" value="TreeGrafter"/>
</dbReference>
<dbReference type="GO" id="GO:0015888">
    <property type="term" value="P:thiamine transport"/>
    <property type="evidence" value="ECO:0007669"/>
    <property type="project" value="TreeGrafter"/>
</dbReference>
<dbReference type="GO" id="GO:0030975">
    <property type="term" value="F:thiamine binding"/>
    <property type="evidence" value="ECO:0007669"/>
    <property type="project" value="TreeGrafter"/>
</dbReference>
<reference evidence="6 9" key="3">
    <citation type="submission" date="2016-02" db="EMBL/GenBank/DDBJ databases">
        <authorList>
            <person name="Teng J.L."/>
            <person name="Tang Y."/>
            <person name="Huang Y."/>
            <person name="Guo F."/>
            <person name="Wei W."/>
            <person name="Chen J.H."/>
            <person name="Wong S.Y."/>
            <person name="Lau S.K."/>
            <person name="Woo P.C."/>
        </authorList>
    </citation>
    <scope>NUCLEOTIDE SEQUENCE [LARGE SCALE GENOMIC DNA]</scope>
    <source>
        <strain evidence="6 9">JCM 13375</strain>
    </source>
</reference>
<evidence type="ECO:0000313" key="9">
    <source>
        <dbReference type="Proteomes" id="UP000070409"/>
    </source>
</evidence>
<reference evidence="8" key="1">
    <citation type="submission" date="2016-02" db="EMBL/GenBank/DDBJ databases">
        <authorList>
            <person name="Wen L."/>
            <person name="He K."/>
            <person name="Yang H."/>
        </authorList>
    </citation>
    <scope>NUCLEOTIDE SEQUENCE [LARGE SCALE GENOMIC DNA]</scope>
    <source>
        <strain evidence="8">JCM 15929</strain>
    </source>
</reference>
<keyword evidence="3 5" id="KW-0732">Signal</keyword>
<dbReference type="NCBIfam" id="NF011620">
    <property type="entry name" value="PRK15046.1"/>
    <property type="match status" value="1"/>
</dbReference>
<sequence>MRITRSLSAITAVAAVFAVAACGGTGGGSGSSDSVTVYSADGLGDWYKAEFADFTKKTGIKVSLVEAGSGEVVSRAQKEKANPQVDVLVTLPPFIQQAQQQGSLVKSDVDTSSVPAELKSADGTYVAVVNNYFAMIRNTAAQPKPTDWAEFTGPAFKQKIQYSTPGKAGDGTALLLLLQHVMGKEAALTYLKDLQPNNVGPSTSTGKLGPKTSKGELTVANSDVQMALAAIAADKVAYEVFYPTFGGKRTTLPLPYYMGLADKAPHSANGTKLMEFLLSKDVQQNVPEKSWGAPVRTDVTPSGPQWEAFRKALDGVEIWNPDWSRVLTGLDADVKSYEKATGQ</sequence>
<dbReference type="RefSeq" id="WP_068569521.1">
    <property type="nucleotide sequence ID" value="NZ_LSRE01000001.1"/>
</dbReference>
<dbReference type="EMBL" id="LSRE01000001">
    <property type="protein sequence ID" value="KXP01423.1"/>
    <property type="molecule type" value="Genomic_DNA"/>
</dbReference>
<dbReference type="Proteomes" id="UP000070409">
    <property type="component" value="Unassembled WGS sequence"/>
</dbReference>
<name>A0A138AWV6_9ACTN</name>
<comment type="caution">
    <text evidence="7">The sequence shown here is derived from an EMBL/GenBank/DDBJ whole genome shotgun (WGS) entry which is preliminary data.</text>
</comment>
<dbReference type="GO" id="GO:0030976">
    <property type="term" value="F:thiamine pyrophosphate binding"/>
    <property type="evidence" value="ECO:0007669"/>
    <property type="project" value="TreeGrafter"/>
</dbReference>